<dbReference type="SUPFAM" id="SSF81901">
    <property type="entry name" value="HCP-like"/>
    <property type="match status" value="1"/>
</dbReference>
<proteinExistence type="predicted"/>
<reference evidence="2" key="1">
    <citation type="submission" date="2017-05" db="EMBL/GenBank/DDBJ databases">
        <authorList>
            <person name="Rodrigo-Torres L."/>
            <person name="Arahal R. D."/>
            <person name="Lucena T."/>
        </authorList>
    </citation>
    <scope>NUCLEOTIDE SEQUENCE [LARGE SCALE GENOMIC DNA]</scope>
    <source>
        <strain evidence="2">CECT 8649</strain>
    </source>
</reference>
<gene>
    <name evidence="1" type="ORF">TRP8649_03774</name>
</gene>
<accession>A0A238JIJ7</accession>
<name>A0A238JIJ7_9RHOB</name>
<dbReference type="AlphaFoldDB" id="A0A238JIJ7"/>
<dbReference type="InterPro" id="IPR011990">
    <property type="entry name" value="TPR-like_helical_dom_sf"/>
</dbReference>
<dbReference type="PANTHER" id="PTHR11102:SF160">
    <property type="entry name" value="ERAD-ASSOCIATED E3 UBIQUITIN-PROTEIN LIGASE COMPONENT HRD3"/>
    <property type="match status" value="1"/>
</dbReference>
<dbReference type="Proteomes" id="UP000225972">
    <property type="component" value="Unassembled WGS sequence"/>
</dbReference>
<dbReference type="Pfam" id="PF08238">
    <property type="entry name" value="Sel1"/>
    <property type="match status" value="4"/>
</dbReference>
<evidence type="ECO:0000313" key="2">
    <source>
        <dbReference type="Proteomes" id="UP000225972"/>
    </source>
</evidence>
<protein>
    <submittedName>
        <fullName evidence="1">Sel1 repeat protein</fullName>
    </submittedName>
</protein>
<evidence type="ECO:0000313" key="1">
    <source>
        <dbReference type="EMBL" id="SMX29636.1"/>
    </source>
</evidence>
<keyword evidence="2" id="KW-1185">Reference proteome</keyword>
<dbReference type="InterPro" id="IPR006597">
    <property type="entry name" value="Sel1-like"/>
</dbReference>
<dbReference type="SMART" id="SM00671">
    <property type="entry name" value="SEL1"/>
    <property type="match status" value="3"/>
</dbReference>
<dbReference type="InterPro" id="IPR050767">
    <property type="entry name" value="Sel1_AlgK"/>
</dbReference>
<dbReference type="PANTHER" id="PTHR11102">
    <property type="entry name" value="SEL-1-LIKE PROTEIN"/>
    <property type="match status" value="1"/>
</dbReference>
<dbReference type="EMBL" id="FXXP01000003">
    <property type="protein sequence ID" value="SMX29636.1"/>
    <property type="molecule type" value="Genomic_DNA"/>
</dbReference>
<sequence>MPRLIWVLGTALVTTISTIAALVTLKADGDIQTLTCRAINLDSCPIETWSKKRAETFCKKSVPREFMTTGGAASVRWIPDPQKAVRACRIAGLDTVSMPFASALYAAGEYETSRRMVWEIIENGPQRDRLDAVAFRGMRYLFDNSHARNRRLYGLSYLTAAASHGHAASNYALSWVYESGLCIRKDQRWPGQDFLANAGTSFNETNDAHGHSLAGLKWASPGECIHPNPKAAAALLRVAVKADYLPAHYLAARWIRDGYVKPAALGISSTAATYEKKVFRKVKNASETGNLRARFLLALAHEDGVGTTKDLRLAGSIYKDLSDLGLGYATDRYACLHDSTRTDCGTLDNSPEIATKYYIKGVGLGDRNSMNALGWSHCLGDGAQREIEKCVSLLEDAATLGHMNAANNLALLYDGRGRLGEANQELRNPDLALEWYRRAAALGNRCAVVSVAHRSSDNGEVDQYEALSIAQDKDGRFGGC</sequence>
<dbReference type="Gene3D" id="1.25.40.10">
    <property type="entry name" value="Tetratricopeptide repeat domain"/>
    <property type="match status" value="2"/>
</dbReference>
<dbReference type="OrthoDB" id="5321503at2"/>
<organism evidence="1 2">
    <name type="scientific">Pelagimonas phthalicica</name>
    <dbReference type="NCBI Taxonomy" id="1037362"/>
    <lineage>
        <taxon>Bacteria</taxon>
        <taxon>Pseudomonadati</taxon>
        <taxon>Pseudomonadota</taxon>
        <taxon>Alphaproteobacteria</taxon>
        <taxon>Rhodobacterales</taxon>
        <taxon>Roseobacteraceae</taxon>
        <taxon>Pelagimonas</taxon>
    </lineage>
</organism>